<comment type="cofactor">
    <cofactor evidence="14 16">
        <name>Zn(2+)</name>
        <dbReference type="ChEBI" id="CHEBI:29105"/>
    </cofactor>
    <text evidence="14 16">Binds 1 zinc ion per subunit.</text>
</comment>
<dbReference type="InterPro" id="IPR046342">
    <property type="entry name" value="CBS_dom_sf"/>
</dbReference>
<evidence type="ECO:0000256" key="17">
    <source>
        <dbReference type="PROSITE-ProRule" id="PRU00703"/>
    </source>
</evidence>
<dbReference type="Pfam" id="PF02163">
    <property type="entry name" value="Peptidase_M50"/>
    <property type="match status" value="2"/>
</dbReference>
<evidence type="ECO:0000256" key="14">
    <source>
        <dbReference type="PIRNR" id="PIRNR006404"/>
    </source>
</evidence>
<feature type="compositionally biased region" description="Polar residues" evidence="18">
    <location>
        <begin position="351"/>
        <end position="372"/>
    </location>
</feature>
<sequence length="400" mass="42482">MHDEIPLGRIAGFSVKVHWSVLVILWLFTWSLATTLPGAVKGYAPVAYWLAGAGGAAVLLASLLAHELAHAIVARRCGVPVENVTLWLFGGVTTLGGEAKTPKAAFRIAFAGPATSLALSATFGTLAVALAVIRTPPIVVSVAWWLAGVNLLLGLFNLLPGAPLDGGRLVRAYLWRRHGDIVRAGIGAARAGRVVALVLIALGLAEFVAGGLVGGVWLAFIGWFIFAAAREEETRISTRQLFSGVTVADAMTPQPHTAPGWITVEEFIQRYVLGDRHSAYPVAEQDGSIMGLVTLRQLRELPPARRGTTSVRDIAVPLQEVPTAAPREPLSALLEQMAPAGPVAVPLSSTRAQWSASSRPATSRGLSTSTGLPSRRRPHHNGTRSDEKYCHARLFDKVPG</sequence>
<comment type="caution">
    <text evidence="20">The sequence shown here is derived from an EMBL/GenBank/DDBJ whole genome shotgun (WGS) entry which is preliminary data.</text>
</comment>
<dbReference type="InterPro" id="IPR008915">
    <property type="entry name" value="Peptidase_M50"/>
</dbReference>
<keyword evidence="8 14" id="KW-0378">Hydrolase</keyword>
<dbReference type="CDD" id="cd06164">
    <property type="entry name" value="S2P-M50_SpoIVFB_CBS"/>
    <property type="match status" value="1"/>
</dbReference>
<dbReference type="PANTHER" id="PTHR39188:SF3">
    <property type="entry name" value="STAGE IV SPORULATION PROTEIN FB"/>
    <property type="match status" value="1"/>
</dbReference>
<dbReference type="Gene3D" id="3.10.580.10">
    <property type="entry name" value="CBS-domain"/>
    <property type="match status" value="1"/>
</dbReference>
<dbReference type="InterPro" id="IPR016483">
    <property type="entry name" value="UCP006404_Pept_M50_CBS"/>
</dbReference>
<keyword evidence="13 14" id="KW-0472">Membrane</keyword>
<dbReference type="GO" id="GO:0046872">
    <property type="term" value="F:metal ion binding"/>
    <property type="evidence" value="ECO:0007669"/>
    <property type="project" value="UniProtKB-UniRule"/>
</dbReference>
<dbReference type="GO" id="GO:0006508">
    <property type="term" value="P:proteolysis"/>
    <property type="evidence" value="ECO:0007669"/>
    <property type="project" value="UniProtKB-KW"/>
</dbReference>
<evidence type="ECO:0000256" key="15">
    <source>
        <dbReference type="PIRSR" id="PIRSR006404-1"/>
    </source>
</evidence>
<keyword evidence="5 14" id="KW-0812">Transmembrane</keyword>
<evidence type="ECO:0000313" key="20">
    <source>
        <dbReference type="EMBL" id="OOK66120.1"/>
    </source>
</evidence>
<keyword evidence="3 14" id="KW-1003">Cell membrane</keyword>
<dbReference type="GO" id="GO:0008237">
    <property type="term" value="F:metallopeptidase activity"/>
    <property type="evidence" value="ECO:0007669"/>
    <property type="project" value="UniProtKB-UniRule"/>
</dbReference>
<dbReference type="InterPro" id="IPR000644">
    <property type="entry name" value="CBS_dom"/>
</dbReference>
<evidence type="ECO:0000256" key="8">
    <source>
        <dbReference type="ARBA" id="ARBA00022801"/>
    </source>
</evidence>
<feature type="domain" description="CBS" evidence="19">
    <location>
        <begin position="251"/>
        <end position="310"/>
    </location>
</feature>
<keyword evidence="12 17" id="KW-0129">CBS domain</keyword>
<keyword evidence="11 14" id="KW-0482">Metalloprotease</keyword>
<evidence type="ECO:0000256" key="9">
    <source>
        <dbReference type="ARBA" id="ARBA00022833"/>
    </source>
</evidence>
<comment type="similarity">
    <text evidence="2 14">Belongs to the peptidase M50B family.</text>
</comment>
<evidence type="ECO:0000256" key="18">
    <source>
        <dbReference type="SAM" id="MobiDB-lite"/>
    </source>
</evidence>
<dbReference type="EMBL" id="MVBN01000010">
    <property type="protein sequence ID" value="OOK66120.1"/>
    <property type="molecule type" value="Genomic_DNA"/>
</dbReference>
<evidence type="ECO:0000259" key="19">
    <source>
        <dbReference type="PROSITE" id="PS51371"/>
    </source>
</evidence>
<keyword evidence="10 14" id="KW-1133">Transmembrane helix</keyword>
<reference evidence="20 21" key="1">
    <citation type="submission" date="2017-02" db="EMBL/GenBank/DDBJ databases">
        <title>Complete genome sequences of Mycobacterium kansasii strains isolated from rhesus macaques.</title>
        <authorList>
            <person name="Panda A."/>
            <person name="Nagaraj S."/>
            <person name="Zhao X."/>
            <person name="Tettelin H."/>
            <person name="Detolla L.J."/>
        </authorList>
    </citation>
    <scope>NUCLEOTIDE SEQUENCE [LARGE SCALE GENOMIC DNA]</scope>
    <source>
        <strain evidence="20 21">11-3469</strain>
    </source>
</reference>
<evidence type="ECO:0000256" key="6">
    <source>
        <dbReference type="ARBA" id="ARBA00022723"/>
    </source>
</evidence>
<feature type="transmembrane region" description="Helical" evidence="14">
    <location>
        <begin position="138"/>
        <end position="160"/>
    </location>
</feature>
<dbReference type="SUPFAM" id="SSF54631">
    <property type="entry name" value="CBS-domain pair"/>
    <property type="match status" value="1"/>
</dbReference>
<dbReference type="PANTHER" id="PTHR39188">
    <property type="entry name" value="MEMBRANE-ASSOCIATED ZINC METALLOPROTEASE M50B"/>
    <property type="match status" value="1"/>
</dbReference>
<dbReference type="PROSITE" id="PS51371">
    <property type="entry name" value="CBS"/>
    <property type="match status" value="1"/>
</dbReference>
<evidence type="ECO:0000256" key="5">
    <source>
        <dbReference type="ARBA" id="ARBA00022692"/>
    </source>
</evidence>
<dbReference type="STRING" id="1768.B1T50_25915"/>
<feature type="transmembrane region" description="Helical" evidence="14">
    <location>
        <begin position="208"/>
        <end position="229"/>
    </location>
</feature>
<feature type="binding site" evidence="16">
    <location>
        <position position="70"/>
    </location>
    <ligand>
        <name>Zn(2+)</name>
        <dbReference type="ChEBI" id="CHEBI:29105"/>
        <note>catalytic</note>
    </ligand>
</feature>
<evidence type="ECO:0000256" key="10">
    <source>
        <dbReference type="ARBA" id="ARBA00022989"/>
    </source>
</evidence>
<feature type="region of interest" description="Disordered" evidence="18">
    <location>
        <begin position="351"/>
        <end position="388"/>
    </location>
</feature>
<protein>
    <recommendedName>
        <fullName evidence="14">Zinc metalloprotease</fullName>
    </recommendedName>
</protein>
<feature type="binding site" evidence="16">
    <location>
        <position position="66"/>
    </location>
    <ligand>
        <name>Zn(2+)</name>
        <dbReference type="ChEBI" id="CHEBI:29105"/>
        <note>catalytic</note>
    </ligand>
</feature>
<feature type="active site" evidence="15">
    <location>
        <position position="67"/>
    </location>
</feature>
<organism evidence="20 21">
    <name type="scientific">Mycobacterium kansasii</name>
    <dbReference type="NCBI Taxonomy" id="1768"/>
    <lineage>
        <taxon>Bacteria</taxon>
        <taxon>Bacillati</taxon>
        <taxon>Actinomycetota</taxon>
        <taxon>Actinomycetes</taxon>
        <taxon>Mycobacteriales</taxon>
        <taxon>Mycobacteriaceae</taxon>
        <taxon>Mycobacterium</taxon>
    </lineage>
</organism>
<evidence type="ECO:0000313" key="21">
    <source>
        <dbReference type="Proteomes" id="UP000188532"/>
    </source>
</evidence>
<evidence type="ECO:0000256" key="12">
    <source>
        <dbReference type="ARBA" id="ARBA00023122"/>
    </source>
</evidence>
<evidence type="ECO:0000256" key="7">
    <source>
        <dbReference type="ARBA" id="ARBA00022737"/>
    </source>
</evidence>
<comment type="subcellular location">
    <subcellularLocation>
        <location evidence="1 14">Cell membrane</location>
        <topology evidence="1 14">Multi-pass membrane protein</topology>
    </subcellularLocation>
</comment>
<feature type="transmembrane region" description="Helical" evidence="14">
    <location>
        <begin position="181"/>
        <end position="202"/>
    </location>
</feature>
<feature type="transmembrane region" description="Helical" evidence="14">
    <location>
        <begin position="46"/>
        <end position="66"/>
    </location>
</feature>
<keyword evidence="9 14" id="KW-0862">Zinc</keyword>
<keyword evidence="7" id="KW-0677">Repeat</keyword>
<dbReference type="PIRSF" id="PIRSF006404">
    <property type="entry name" value="UCP006404_Pept_M50_CBS"/>
    <property type="match status" value="1"/>
</dbReference>
<keyword evidence="6 14" id="KW-0479">Metal-binding</keyword>
<evidence type="ECO:0000256" key="11">
    <source>
        <dbReference type="ARBA" id="ARBA00023049"/>
    </source>
</evidence>
<evidence type="ECO:0000256" key="3">
    <source>
        <dbReference type="ARBA" id="ARBA00022475"/>
    </source>
</evidence>
<accession>A0A1V3WGN2</accession>
<dbReference type="GO" id="GO:0005886">
    <property type="term" value="C:plasma membrane"/>
    <property type="evidence" value="ECO:0007669"/>
    <property type="project" value="UniProtKB-SubCell"/>
</dbReference>
<feature type="transmembrane region" description="Helical" evidence="14">
    <location>
        <begin position="108"/>
        <end position="132"/>
    </location>
</feature>
<gene>
    <name evidence="20" type="ORF">BZL29_7593</name>
</gene>
<evidence type="ECO:0000256" key="4">
    <source>
        <dbReference type="ARBA" id="ARBA00022670"/>
    </source>
</evidence>
<evidence type="ECO:0000256" key="1">
    <source>
        <dbReference type="ARBA" id="ARBA00004651"/>
    </source>
</evidence>
<evidence type="ECO:0000256" key="2">
    <source>
        <dbReference type="ARBA" id="ARBA00007931"/>
    </source>
</evidence>
<evidence type="ECO:0000256" key="16">
    <source>
        <dbReference type="PIRSR" id="PIRSR006404-2"/>
    </source>
</evidence>
<dbReference type="AlphaFoldDB" id="A0A1V3WGN2"/>
<feature type="binding site" evidence="16">
    <location>
        <position position="165"/>
    </location>
    <ligand>
        <name>Zn(2+)</name>
        <dbReference type="ChEBI" id="CHEBI:29105"/>
        <note>catalytic</note>
    </ligand>
</feature>
<evidence type="ECO:0000256" key="13">
    <source>
        <dbReference type="ARBA" id="ARBA00023136"/>
    </source>
</evidence>
<name>A0A1V3WGN2_MYCKA</name>
<proteinExistence type="inferred from homology"/>
<dbReference type="Proteomes" id="UP000188532">
    <property type="component" value="Unassembled WGS sequence"/>
</dbReference>
<keyword evidence="4 14" id="KW-0645">Protease</keyword>